<evidence type="ECO:0000313" key="1">
    <source>
        <dbReference type="EMBL" id="KKM86763.1"/>
    </source>
</evidence>
<dbReference type="AlphaFoldDB" id="A0A0F9KYJ6"/>
<protein>
    <submittedName>
        <fullName evidence="1">Uncharacterized protein</fullName>
    </submittedName>
</protein>
<sequence length="56" mass="6130">MSTTEVEDIIASYEEISHPSVYGIEIPGTEGRAGMTSIKPAVTHEEFNLLLKNIIP</sequence>
<accession>A0A0F9KYJ6</accession>
<comment type="caution">
    <text evidence="1">The sequence shown here is derived from an EMBL/GenBank/DDBJ whole genome shotgun (WGS) entry which is preliminary data.</text>
</comment>
<organism evidence="1">
    <name type="scientific">marine sediment metagenome</name>
    <dbReference type="NCBI Taxonomy" id="412755"/>
    <lineage>
        <taxon>unclassified sequences</taxon>
        <taxon>metagenomes</taxon>
        <taxon>ecological metagenomes</taxon>
    </lineage>
</organism>
<reference evidence="1" key="1">
    <citation type="journal article" date="2015" name="Nature">
        <title>Complex archaea that bridge the gap between prokaryotes and eukaryotes.</title>
        <authorList>
            <person name="Spang A."/>
            <person name="Saw J.H."/>
            <person name="Jorgensen S.L."/>
            <person name="Zaremba-Niedzwiedzka K."/>
            <person name="Martijn J."/>
            <person name="Lind A.E."/>
            <person name="van Eijk R."/>
            <person name="Schleper C."/>
            <person name="Guy L."/>
            <person name="Ettema T.J."/>
        </authorList>
    </citation>
    <scope>NUCLEOTIDE SEQUENCE</scope>
</reference>
<proteinExistence type="predicted"/>
<name>A0A0F9KYJ6_9ZZZZ</name>
<gene>
    <name evidence="1" type="ORF">LCGC14_1275780</name>
</gene>
<dbReference type="EMBL" id="LAZR01007205">
    <property type="protein sequence ID" value="KKM86763.1"/>
    <property type="molecule type" value="Genomic_DNA"/>
</dbReference>